<name>A0A838L5J1_9SPHN</name>
<sequence>MTISGATEYDQRKVTVDGDAAEVVFDRHFALGSFKQAMPPGTPLPPETIERIRRGAHLDLARCCLAYLLTVENAPDKPEQTAFLACIRRIRDAAREMAIAADTLADQFVRHEGETGTPELVRENALSRLAFALHGRFHVAGHEAAYISALLPRRINNPFSGNRATHGLTDCVAVYNEATAIIAEYRKCVFRDQPGGARNRGMQSGNRPNRDRQAFIRDLADIYRHVTGRVPKAPNNDKKPAPFVRFVTHVFDEIASQDLVLLDRYAIQPPSVDVIRTVLKNL</sequence>
<dbReference type="AlphaFoldDB" id="A0A838L5J1"/>
<organism evidence="1 2">
    <name type="scientific">Sphingomonas chungangi</name>
    <dbReference type="NCBI Taxonomy" id="2683589"/>
    <lineage>
        <taxon>Bacteria</taxon>
        <taxon>Pseudomonadati</taxon>
        <taxon>Pseudomonadota</taxon>
        <taxon>Alphaproteobacteria</taxon>
        <taxon>Sphingomonadales</taxon>
        <taxon>Sphingomonadaceae</taxon>
        <taxon>Sphingomonas</taxon>
    </lineage>
</organism>
<gene>
    <name evidence="1" type="ORF">HZF05_07185</name>
</gene>
<dbReference type="RefSeq" id="WP_160363672.1">
    <property type="nucleotide sequence ID" value="NZ_JACEIB010000003.1"/>
</dbReference>
<evidence type="ECO:0000313" key="1">
    <source>
        <dbReference type="EMBL" id="MBA2933882.1"/>
    </source>
</evidence>
<dbReference type="EMBL" id="JACEIB010000003">
    <property type="protein sequence ID" value="MBA2933882.1"/>
    <property type="molecule type" value="Genomic_DNA"/>
</dbReference>
<evidence type="ECO:0000313" key="2">
    <source>
        <dbReference type="Proteomes" id="UP000570166"/>
    </source>
</evidence>
<protein>
    <submittedName>
        <fullName evidence="1">Uncharacterized protein</fullName>
    </submittedName>
</protein>
<reference evidence="1 2" key="1">
    <citation type="submission" date="2020-07" db="EMBL/GenBank/DDBJ databases">
        <authorList>
            <person name="Sun Q."/>
        </authorList>
    </citation>
    <scope>NUCLEOTIDE SEQUENCE [LARGE SCALE GENOMIC DNA]</scope>
    <source>
        <strain evidence="1 2">CGMCC 1.13654</strain>
    </source>
</reference>
<dbReference type="Proteomes" id="UP000570166">
    <property type="component" value="Unassembled WGS sequence"/>
</dbReference>
<keyword evidence="2" id="KW-1185">Reference proteome</keyword>
<accession>A0A838L5J1</accession>
<comment type="caution">
    <text evidence="1">The sequence shown here is derived from an EMBL/GenBank/DDBJ whole genome shotgun (WGS) entry which is preliminary data.</text>
</comment>
<proteinExistence type="predicted"/>